<keyword evidence="2" id="KW-0472">Membrane</keyword>
<gene>
    <name evidence="4" type="ORF">JNE38_03255</name>
</gene>
<proteinExistence type="inferred from homology"/>
<feature type="transmembrane region" description="Helical" evidence="2">
    <location>
        <begin position="6"/>
        <end position="25"/>
    </location>
</feature>
<dbReference type="InterPro" id="IPR000045">
    <property type="entry name" value="Prepilin_IV_endopep_pep"/>
</dbReference>
<sequence length="156" mass="16820">MEGGHGVLSYFVVVPVLLVMIIAVYTDLRRRLIYDWLTLPGIAYFLIYHAFAHPDQWTMYGLGVVLTGGISLLMAMVSNGQLGGGDIKLFALVGAAVGWEAGLYILCFTYLLAGLIVIPIWLASKWSGNQATGREIPLAPFIAGGTSLLLMAVAFI</sequence>
<feature type="transmembrane region" description="Helical" evidence="2">
    <location>
        <begin position="57"/>
        <end position="77"/>
    </location>
</feature>
<evidence type="ECO:0000256" key="2">
    <source>
        <dbReference type="SAM" id="Phobius"/>
    </source>
</evidence>
<dbReference type="PANTHER" id="PTHR30487">
    <property type="entry name" value="TYPE 4 PREPILIN-LIKE PROTEINS LEADER PEPTIDE-PROCESSING ENZYME"/>
    <property type="match status" value="1"/>
</dbReference>
<keyword evidence="2" id="KW-0812">Transmembrane</keyword>
<protein>
    <submittedName>
        <fullName evidence="4">Prepilin peptidase</fullName>
    </submittedName>
</protein>
<evidence type="ECO:0000313" key="4">
    <source>
        <dbReference type="EMBL" id="QRG68210.1"/>
    </source>
</evidence>
<dbReference type="Pfam" id="PF01478">
    <property type="entry name" value="Peptidase_A24"/>
    <property type="match status" value="1"/>
</dbReference>
<dbReference type="InterPro" id="IPR050882">
    <property type="entry name" value="Prepilin_peptidase/N-MTase"/>
</dbReference>
<keyword evidence="5" id="KW-1185">Reference proteome</keyword>
<evidence type="ECO:0000259" key="3">
    <source>
        <dbReference type="Pfam" id="PF01478"/>
    </source>
</evidence>
<feature type="transmembrane region" description="Helical" evidence="2">
    <location>
        <begin position="138"/>
        <end position="155"/>
    </location>
</feature>
<name>A0ABX7FR64_BRECH</name>
<accession>A0ABX7FR64</accession>
<evidence type="ECO:0000313" key="5">
    <source>
        <dbReference type="Proteomes" id="UP000596248"/>
    </source>
</evidence>
<dbReference type="Proteomes" id="UP000596248">
    <property type="component" value="Chromosome"/>
</dbReference>
<dbReference type="Gene3D" id="1.20.120.1220">
    <property type="match status" value="1"/>
</dbReference>
<dbReference type="PANTHER" id="PTHR30487:SF0">
    <property type="entry name" value="PREPILIN LEADER PEPTIDASE_N-METHYLTRANSFERASE-RELATED"/>
    <property type="match status" value="1"/>
</dbReference>
<feature type="transmembrane region" description="Helical" evidence="2">
    <location>
        <begin position="89"/>
        <end position="118"/>
    </location>
</feature>
<organism evidence="4 5">
    <name type="scientific">Brevibacillus choshinensis</name>
    <dbReference type="NCBI Taxonomy" id="54911"/>
    <lineage>
        <taxon>Bacteria</taxon>
        <taxon>Bacillati</taxon>
        <taxon>Bacillota</taxon>
        <taxon>Bacilli</taxon>
        <taxon>Bacillales</taxon>
        <taxon>Paenibacillaceae</taxon>
        <taxon>Brevibacillus</taxon>
    </lineage>
</organism>
<keyword evidence="2" id="KW-1133">Transmembrane helix</keyword>
<feature type="transmembrane region" description="Helical" evidence="2">
    <location>
        <begin position="32"/>
        <end position="51"/>
    </location>
</feature>
<feature type="domain" description="Prepilin type IV endopeptidase peptidase" evidence="3">
    <location>
        <begin position="17"/>
        <end position="118"/>
    </location>
</feature>
<reference evidence="4 5" key="1">
    <citation type="submission" date="2021-01" db="EMBL/GenBank/DDBJ databases">
        <title>Identification of strong promoters based on the transcriptome of Brevibacillus choshinensis.</title>
        <authorList>
            <person name="Yao D."/>
            <person name="Zhang K."/>
            <person name="Wu J."/>
        </authorList>
    </citation>
    <scope>NUCLEOTIDE SEQUENCE [LARGE SCALE GENOMIC DNA]</scope>
    <source>
        <strain evidence="4 5">HPD31-SP3</strain>
    </source>
</reference>
<comment type="similarity">
    <text evidence="1">Belongs to the peptidase A24 family.</text>
</comment>
<dbReference type="EMBL" id="CP069127">
    <property type="protein sequence ID" value="QRG68210.1"/>
    <property type="molecule type" value="Genomic_DNA"/>
</dbReference>
<evidence type="ECO:0000256" key="1">
    <source>
        <dbReference type="ARBA" id="ARBA00005801"/>
    </source>
</evidence>